<accession>A0AA38H9K2</accession>
<gene>
    <name evidence="15" type="ORF">MKK02DRAFT_24923</name>
</gene>
<dbReference type="SUPFAM" id="SSF56281">
    <property type="entry name" value="Metallo-hydrolase/oxidoreductase"/>
    <property type="match status" value="2"/>
</dbReference>
<evidence type="ECO:0000256" key="10">
    <source>
        <dbReference type="ARBA" id="ARBA00022801"/>
    </source>
</evidence>
<evidence type="ECO:0000256" key="4">
    <source>
        <dbReference type="ARBA" id="ARBA00011738"/>
    </source>
</evidence>
<dbReference type="GeneID" id="77726155"/>
<keyword evidence="6" id="KW-0819">tRNA processing</keyword>
<feature type="region of interest" description="Disordered" evidence="12">
    <location>
        <begin position="792"/>
        <end position="815"/>
    </location>
</feature>
<evidence type="ECO:0000313" key="16">
    <source>
        <dbReference type="Proteomes" id="UP001164286"/>
    </source>
</evidence>
<evidence type="ECO:0000256" key="1">
    <source>
        <dbReference type="ARBA" id="ARBA00000402"/>
    </source>
</evidence>
<keyword evidence="7" id="KW-0540">Nuclease</keyword>
<protein>
    <recommendedName>
        <fullName evidence="5">ribonuclease Z</fullName>
        <ecNumber evidence="5">3.1.26.11</ecNumber>
    </recommendedName>
</protein>
<evidence type="ECO:0000256" key="3">
    <source>
        <dbReference type="ARBA" id="ARBA00007823"/>
    </source>
</evidence>
<dbReference type="PANTHER" id="PTHR12553">
    <property type="entry name" value="ZINC PHOSPHODIESTERASE ELAC PROTEIN 2"/>
    <property type="match status" value="1"/>
</dbReference>
<evidence type="ECO:0000313" key="15">
    <source>
        <dbReference type="EMBL" id="KAI9636790.1"/>
    </source>
</evidence>
<organism evidence="15 16">
    <name type="scientific">Dioszegia hungarica</name>
    <dbReference type="NCBI Taxonomy" id="4972"/>
    <lineage>
        <taxon>Eukaryota</taxon>
        <taxon>Fungi</taxon>
        <taxon>Dikarya</taxon>
        <taxon>Basidiomycota</taxon>
        <taxon>Agaricomycotina</taxon>
        <taxon>Tremellomycetes</taxon>
        <taxon>Tremellales</taxon>
        <taxon>Bulleribasidiaceae</taxon>
        <taxon>Dioszegia</taxon>
    </lineage>
</organism>
<keyword evidence="16" id="KW-1185">Reference proteome</keyword>
<feature type="region of interest" description="Disordered" evidence="12">
    <location>
        <begin position="875"/>
        <end position="900"/>
    </location>
</feature>
<evidence type="ECO:0000259" key="13">
    <source>
        <dbReference type="Pfam" id="PF12706"/>
    </source>
</evidence>
<keyword evidence="11" id="KW-0862">Zinc</keyword>
<comment type="subunit">
    <text evidence="4">Homodimer.</text>
</comment>
<dbReference type="CDD" id="cd07718">
    <property type="entry name" value="RNaseZ_ELAC1_ELAC2-C-term-like_MBL-fold"/>
    <property type="match status" value="1"/>
</dbReference>
<keyword evidence="10" id="KW-0378">Hydrolase</keyword>
<proteinExistence type="inferred from homology"/>
<sequence>MPTENYSPNWHVRCVSAPGPDTDLTLHVSFDNARYMFGCGEGTQRAYTQKKLGLKGVEAIFLSNAENRTRMGLPGVLMTAADGGISEISVVGPPDTSHFLGTFRSSVMRADFKVNPRSMPIGKTPHDVTEMFQSPNVNVKAVSLVPPALRSSPRPVDEASIDMHTLRPDFSVTRPAALPRPELEAWRDLIVDHMFDRSRRTDRLDQPPGPFVRPDGTFSASWPESKFPLPLPTAEEQATEMVYILQPPPVRGKFDVKRANELGVPAGPIRGRLVKGEEIEVDDPNAEGGKRIVRPADCLVGGHPGAVLIVISCSPANLPSLLESTAFTPYQAAAAGTPEGRRVHMMVHRVISAVWRDPGYQSWMASFGPTTQHFLANHEVYSNDAYFRSAAWLSLDLGLIDSLIFPWVQDHDPNLYEQSPLPPATSILLPNHQVRMHPPGVLELLPNHDKDEPPPTKQYAHAGCRVSITQKPGEVQTARLRAISAVRDGAAARDANSSSTPPPVGSDITITTLGTGSALPSKYRNVSATMLSIPNLRAGQAGSILLDCGEGTLGQMRRRYGPQGMRELYAELKMIFISHMHADHHLGLHSILEDRFKHGITTPLYVLGPRSIALHMQESASWQRPASDEALANVLFLEGPKFTRPVFRQKSAERSPPDLANGVRRWPPVDSYGNSDAFNNYIYNTVEQLLENLDLESLHVPQVAHRGHANGLVLKHKSGWKVVYSGDTTPCDNLVKAGYGATLLIHEATLEDDKPEMAYRKGHSTFSQAIKVGKDMRARHILLNHFSQRYPKVPKLPTPSAVPRSPSSGSGSDGGNIEPVVSISFDLMSIKVSDMWKMAHYMEPISLLFPEEEEEGDGAEAAVAKDTNVSASEVAAKGGAAVKGKGKGRKEQNVSLISPF</sequence>
<dbReference type="InterPro" id="IPR001279">
    <property type="entry name" value="Metallo-B-lactamas"/>
</dbReference>
<evidence type="ECO:0000256" key="9">
    <source>
        <dbReference type="ARBA" id="ARBA00022759"/>
    </source>
</evidence>
<comment type="similarity">
    <text evidence="3">Belongs to the RNase Z family.</text>
</comment>
<evidence type="ECO:0000256" key="8">
    <source>
        <dbReference type="ARBA" id="ARBA00022723"/>
    </source>
</evidence>
<dbReference type="PANTHER" id="PTHR12553:SF49">
    <property type="entry name" value="ZINC PHOSPHODIESTERASE ELAC PROTEIN 2"/>
    <property type="match status" value="1"/>
</dbReference>
<dbReference type="HAMAP" id="MF_01818">
    <property type="entry name" value="RNase_Z_BN"/>
    <property type="match status" value="1"/>
</dbReference>
<evidence type="ECO:0000256" key="6">
    <source>
        <dbReference type="ARBA" id="ARBA00022694"/>
    </source>
</evidence>
<reference evidence="15" key="1">
    <citation type="journal article" date="2022" name="G3 (Bethesda)">
        <title>High quality genome of the basidiomycete yeast Dioszegia hungarica PDD-24b-2 isolated from cloud water.</title>
        <authorList>
            <person name="Jarrige D."/>
            <person name="Haridas S."/>
            <person name="Bleykasten-Grosshans C."/>
            <person name="Joly M."/>
            <person name="Nadalig T."/>
            <person name="Sancelme M."/>
            <person name="Vuilleumier S."/>
            <person name="Grigoriev I.V."/>
            <person name="Amato P."/>
            <person name="Bringel F."/>
        </authorList>
    </citation>
    <scope>NUCLEOTIDE SEQUENCE</scope>
    <source>
        <strain evidence="15">PDD-24b-2</strain>
    </source>
</reference>
<dbReference type="InterPro" id="IPR013471">
    <property type="entry name" value="RNase_Z/BN"/>
</dbReference>
<dbReference type="Pfam" id="PF12706">
    <property type="entry name" value="Lactamase_B_2"/>
    <property type="match status" value="2"/>
</dbReference>
<dbReference type="Proteomes" id="UP001164286">
    <property type="component" value="Unassembled WGS sequence"/>
</dbReference>
<feature type="domain" description="Metallo-beta-lactamase" evidence="13">
    <location>
        <begin position="544"/>
        <end position="605"/>
    </location>
</feature>
<dbReference type="Pfam" id="PF13691">
    <property type="entry name" value="Lactamase_B_4"/>
    <property type="match status" value="1"/>
</dbReference>
<evidence type="ECO:0000256" key="7">
    <source>
        <dbReference type="ARBA" id="ARBA00022722"/>
    </source>
</evidence>
<dbReference type="GO" id="GO:0005739">
    <property type="term" value="C:mitochondrion"/>
    <property type="evidence" value="ECO:0007669"/>
    <property type="project" value="TreeGrafter"/>
</dbReference>
<dbReference type="GO" id="GO:0042781">
    <property type="term" value="F:3'-tRNA processing endoribonuclease activity"/>
    <property type="evidence" value="ECO:0007669"/>
    <property type="project" value="UniProtKB-EC"/>
</dbReference>
<keyword evidence="9" id="KW-0255">Endonuclease</keyword>
<evidence type="ECO:0000256" key="11">
    <source>
        <dbReference type="ARBA" id="ARBA00022833"/>
    </source>
</evidence>
<dbReference type="Gene3D" id="3.60.15.10">
    <property type="entry name" value="Ribonuclease Z/Hydroxyacylglutathione hydrolase-like"/>
    <property type="match status" value="2"/>
</dbReference>
<feature type="domain" description="tRNase Z endonuclease" evidence="14">
    <location>
        <begin position="14"/>
        <end position="64"/>
    </location>
</feature>
<dbReference type="AlphaFoldDB" id="A0AA38H9K2"/>
<dbReference type="InterPro" id="IPR047151">
    <property type="entry name" value="RNZ2-like"/>
</dbReference>
<dbReference type="EC" id="3.1.26.11" evidence="5"/>
<comment type="cofactor">
    <cofactor evidence="2">
        <name>Zn(2+)</name>
        <dbReference type="ChEBI" id="CHEBI:29105"/>
    </cofactor>
</comment>
<dbReference type="InterPro" id="IPR027794">
    <property type="entry name" value="tRNase_Z_dom"/>
</dbReference>
<evidence type="ECO:0000256" key="5">
    <source>
        <dbReference type="ARBA" id="ARBA00012477"/>
    </source>
</evidence>
<dbReference type="RefSeq" id="XP_052946567.1">
    <property type="nucleotide sequence ID" value="XM_053086954.1"/>
</dbReference>
<feature type="domain" description="Metallo-beta-lactamase" evidence="13">
    <location>
        <begin position="702"/>
        <end position="786"/>
    </location>
</feature>
<evidence type="ECO:0000256" key="12">
    <source>
        <dbReference type="SAM" id="MobiDB-lite"/>
    </source>
</evidence>
<dbReference type="GO" id="GO:0046872">
    <property type="term" value="F:metal ion binding"/>
    <property type="evidence" value="ECO:0007669"/>
    <property type="project" value="UniProtKB-KW"/>
</dbReference>
<comment type="catalytic activity">
    <reaction evidence="1">
        <text>Endonucleolytic cleavage of RNA, removing extra 3' nucleotides from tRNA precursor, generating 3' termini of tRNAs. A 3'-hydroxy group is left at the tRNA terminus and a 5'-phosphoryl group is left at the trailer molecule.</text>
        <dbReference type="EC" id="3.1.26.11"/>
    </reaction>
</comment>
<keyword evidence="8" id="KW-0479">Metal-binding</keyword>
<name>A0AA38H9K2_9TREE</name>
<evidence type="ECO:0000256" key="2">
    <source>
        <dbReference type="ARBA" id="ARBA00001947"/>
    </source>
</evidence>
<evidence type="ECO:0000259" key="14">
    <source>
        <dbReference type="Pfam" id="PF13691"/>
    </source>
</evidence>
<dbReference type="InterPro" id="IPR036866">
    <property type="entry name" value="RibonucZ/Hydroxyglut_hydro"/>
</dbReference>
<comment type="caution">
    <text evidence="15">The sequence shown here is derived from an EMBL/GenBank/DDBJ whole genome shotgun (WGS) entry which is preliminary data.</text>
</comment>
<dbReference type="EMBL" id="JAKWFO010000005">
    <property type="protein sequence ID" value="KAI9636790.1"/>
    <property type="molecule type" value="Genomic_DNA"/>
</dbReference>
<dbReference type="GO" id="GO:1990180">
    <property type="term" value="P:mitochondrial tRNA 3'-end processing"/>
    <property type="evidence" value="ECO:0007669"/>
    <property type="project" value="TreeGrafter"/>
</dbReference>